<dbReference type="EMBL" id="CACVKT020007264">
    <property type="protein sequence ID" value="CAC5406754.1"/>
    <property type="molecule type" value="Genomic_DNA"/>
</dbReference>
<dbReference type="Proteomes" id="UP000507470">
    <property type="component" value="Unassembled WGS sequence"/>
</dbReference>
<dbReference type="SUPFAM" id="SSF101898">
    <property type="entry name" value="NHL repeat"/>
    <property type="match status" value="1"/>
</dbReference>
<proteinExistence type="predicted"/>
<reference evidence="1 2" key="1">
    <citation type="submission" date="2020-06" db="EMBL/GenBank/DDBJ databases">
        <authorList>
            <person name="Li R."/>
            <person name="Bekaert M."/>
        </authorList>
    </citation>
    <scope>NUCLEOTIDE SEQUENCE [LARGE SCALE GENOMIC DNA]</scope>
    <source>
        <strain evidence="2">wild</strain>
    </source>
</reference>
<gene>
    <name evidence="1" type="ORF">MCOR_40297</name>
</gene>
<evidence type="ECO:0000313" key="2">
    <source>
        <dbReference type="Proteomes" id="UP000507470"/>
    </source>
</evidence>
<sequence length="314" mass="35408">MIGNLDIVFIPDPDFEPKLTILKSFTTNFGDIQKIIQCENNTFWISSPKKATKLEITTEKTKTLNMISLPEKDDMTILKSGEHLCTMKNYCNILSISPNGQVKTFKDLSPQKPIALHTTADNSLLIGVINKDSWKNLNKDTKSKQLIIKLGTNGEELNQFEYKSFTLKKADGTKKLDIFDFTWRITTNFNEDICIVDLSTSSVKGRIVTLEKDGNLKWVYDGHPSNIPTDNFFLPGDIATTYLGNIIVCDTRNSVIHILNAQGSIIAYKERSDLEISYPLSLCFTDRKNLLVGCCRTSEDQNQAIIHCVKLRGL</sequence>
<evidence type="ECO:0008006" key="3">
    <source>
        <dbReference type="Google" id="ProtNLM"/>
    </source>
</evidence>
<dbReference type="InterPro" id="IPR011042">
    <property type="entry name" value="6-blade_b-propeller_TolB-like"/>
</dbReference>
<name>A0A6J8DHX5_MYTCO</name>
<keyword evidence="2" id="KW-1185">Reference proteome</keyword>
<protein>
    <recommendedName>
        <fullName evidence="3">TRIM71</fullName>
    </recommendedName>
</protein>
<dbReference type="AlphaFoldDB" id="A0A6J8DHX5"/>
<accession>A0A6J8DHX5</accession>
<dbReference type="Gene3D" id="2.120.10.30">
    <property type="entry name" value="TolB, C-terminal domain"/>
    <property type="match status" value="1"/>
</dbReference>
<evidence type="ECO:0000313" key="1">
    <source>
        <dbReference type="EMBL" id="CAC5406754.1"/>
    </source>
</evidence>
<dbReference type="OrthoDB" id="6093210at2759"/>
<organism evidence="1 2">
    <name type="scientific">Mytilus coruscus</name>
    <name type="common">Sea mussel</name>
    <dbReference type="NCBI Taxonomy" id="42192"/>
    <lineage>
        <taxon>Eukaryota</taxon>
        <taxon>Metazoa</taxon>
        <taxon>Spiralia</taxon>
        <taxon>Lophotrochozoa</taxon>
        <taxon>Mollusca</taxon>
        <taxon>Bivalvia</taxon>
        <taxon>Autobranchia</taxon>
        <taxon>Pteriomorphia</taxon>
        <taxon>Mytilida</taxon>
        <taxon>Mytiloidea</taxon>
        <taxon>Mytilidae</taxon>
        <taxon>Mytilinae</taxon>
        <taxon>Mytilus</taxon>
    </lineage>
</organism>